<dbReference type="Pfam" id="PF00149">
    <property type="entry name" value="Metallophos"/>
    <property type="match status" value="1"/>
</dbReference>
<dbReference type="InterPro" id="IPR004843">
    <property type="entry name" value="Calcineurin-like_PHP"/>
</dbReference>
<dbReference type="InterPro" id="IPR003961">
    <property type="entry name" value="FN3_dom"/>
</dbReference>
<dbReference type="EMBL" id="JABAGV010000009">
    <property type="protein sequence ID" value="MBC2474105.1"/>
    <property type="molecule type" value="Genomic_DNA"/>
</dbReference>
<dbReference type="InterPro" id="IPR036116">
    <property type="entry name" value="FN3_sf"/>
</dbReference>
<evidence type="ECO:0000256" key="1">
    <source>
        <dbReference type="ARBA" id="ARBA00022729"/>
    </source>
</evidence>
<feature type="signal peptide" evidence="2">
    <location>
        <begin position="1"/>
        <end position="32"/>
    </location>
</feature>
<dbReference type="Pfam" id="PF16656">
    <property type="entry name" value="Pur_ac_phosph_N"/>
    <property type="match status" value="1"/>
</dbReference>
<reference evidence="4" key="1">
    <citation type="submission" date="2020-04" db="EMBL/GenBank/DDBJ databases">
        <authorList>
            <person name="Brown S."/>
        </authorList>
    </citation>
    <scope>NUCLEOTIDE SEQUENCE</scope>
    <source>
        <strain evidence="4">DJ015</strain>
    </source>
</reference>
<name>A0AAW3W5A0_CLOBE</name>
<dbReference type="SUPFAM" id="SSF49363">
    <property type="entry name" value="Purple acid phosphatase, N-terminal domain"/>
    <property type="match status" value="1"/>
</dbReference>
<proteinExistence type="predicted"/>
<dbReference type="InterPro" id="IPR029052">
    <property type="entry name" value="Metallo-depent_PP-like"/>
</dbReference>
<dbReference type="Gene3D" id="2.60.40.10">
    <property type="entry name" value="Immunoglobulins"/>
    <property type="match status" value="1"/>
</dbReference>
<dbReference type="PANTHER" id="PTHR45867">
    <property type="entry name" value="PURPLE ACID PHOSPHATASE"/>
    <property type="match status" value="1"/>
</dbReference>
<protein>
    <recommendedName>
        <fullName evidence="3">Fibronectin type-III domain-containing protein</fullName>
    </recommendedName>
</protein>
<dbReference type="AlphaFoldDB" id="A0AAW3W5A0"/>
<dbReference type="GO" id="GO:0003993">
    <property type="term" value="F:acid phosphatase activity"/>
    <property type="evidence" value="ECO:0007669"/>
    <property type="project" value="InterPro"/>
</dbReference>
<dbReference type="RefSeq" id="WP_171779501.1">
    <property type="nucleotide sequence ID" value="NZ_JABAGV010000009.1"/>
</dbReference>
<feature type="domain" description="Fibronectin type-III" evidence="3">
    <location>
        <begin position="501"/>
        <end position="594"/>
    </location>
</feature>
<keyword evidence="1 2" id="KW-0732">Signal</keyword>
<dbReference type="SUPFAM" id="SSF56300">
    <property type="entry name" value="Metallo-dependent phosphatases"/>
    <property type="match status" value="1"/>
</dbReference>
<reference evidence="4" key="2">
    <citation type="journal article" date="2022" name="Nat. Biotechnol.">
        <title>Carbon-negative production of acetone and isopropanol by gas fermentation at industrial pilot scale.</title>
        <authorList>
            <person name="Liew F.E."/>
            <person name="Nogle R."/>
            <person name="Abdalla T."/>
            <person name="Rasor B.J."/>
            <person name="Canter C."/>
            <person name="Jensen R.O."/>
            <person name="Wang L."/>
            <person name="Strutz J."/>
            <person name="Chirania P."/>
            <person name="De Tissera S."/>
            <person name="Mueller A.P."/>
            <person name="Ruan Z."/>
            <person name="Gao A."/>
            <person name="Tran L."/>
            <person name="Engle N.L."/>
            <person name="Bromley J.C."/>
            <person name="Daniell J."/>
            <person name="Conrado R."/>
            <person name="Tschaplinski T.J."/>
            <person name="Giannone R.J."/>
            <person name="Hettich R.L."/>
            <person name="Karim A.S."/>
            <person name="Simpson S.D."/>
            <person name="Brown S.D."/>
            <person name="Leang C."/>
            <person name="Jewett M.C."/>
            <person name="Kopke M."/>
        </authorList>
    </citation>
    <scope>NUCLEOTIDE SEQUENCE</scope>
    <source>
        <strain evidence="4">DJ015</strain>
    </source>
</reference>
<dbReference type="Proteomes" id="UP001194098">
    <property type="component" value="Unassembled WGS sequence"/>
</dbReference>
<dbReference type="Pfam" id="PF00041">
    <property type="entry name" value="fn3"/>
    <property type="match status" value="1"/>
</dbReference>
<evidence type="ECO:0000256" key="2">
    <source>
        <dbReference type="SAM" id="SignalP"/>
    </source>
</evidence>
<dbReference type="InterPro" id="IPR015914">
    <property type="entry name" value="PAPs_N"/>
</dbReference>
<feature type="chain" id="PRO_5043531561" description="Fibronectin type-III domain-containing protein" evidence="2">
    <location>
        <begin position="33"/>
        <end position="594"/>
    </location>
</feature>
<gene>
    <name evidence="4" type="ORF">HGI39_05165</name>
</gene>
<dbReference type="Gene3D" id="3.60.21.10">
    <property type="match status" value="1"/>
</dbReference>
<dbReference type="CDD" id="cd00063">
    <property type="entry name" value="FN3"/>
    <property type="match status" value="1"/>
</dbReference>
<dbReference type="Gene3D" id="2.60.40.380">
    <property type="entry name" value="Purple acid phosphatase-like, N-terminal"/>
    <property type="match status" value="1"/>
</dbReference>
<dbReference type="PANTHER" id="PTHR45867:SF3">
    <property type="entry name" value="ACID PHOSPHATASE TYPE 7"/>
    <property type="match status" value="1"/>
</dbReference>
<organism evidence="4 5">
    <name type="scientific">Clostridium beijerinckii</name>
    <name type="common">Clostridium MP</name>
    <dbReference type="NCBI Taxonomy" id="1520"/>
    <lineage>
        <taxon>Bacteria</taxon>
        <taxon>Bacillati</taxon>
        <taxon>Bacillota</taxon>
        <taxon>Clostridia</taxon>
        <taxon>Eubacteriales</taxon>
        <taxon>Clostridiaceae</taxon>
        <taxon>Clostridium</taxon>
    </lineage>
</organism>
<evidence type="ECO:0000313" key="4">
    <source>
        <dbReference type="EMBL" id="MBC2474105.1"/>
    </source>
</evidence>
<dbReference type="PROSITE" id="PS50853">
    <property type="entry name" value="FN3"/>
    <property type="match status" value="1"/>
</dbReference>
<dbReference type="InterPro" id="IPR008963">
    <property type="entry name" value="Purple_acid_Pase-like_N"/>
</dbReference>
<dbReference type="GO" id="GO:0046872">
    <property type="term" value="F:metal ion binding"/>
    <property type="evidence" value="ECO:0007669"/>
    <property type="project" value="InterPro"/>
</dbReference>
<dbReference type="InterPro" id="IPR013783">
    <property type="entry name" value="Ig-like_fold"/>
</dbReference>
<evidence type="ECO:0000313" key="5">
    <source>
        <dbReference type="Proteomes" id="UP001194098"/>
    </source>
</evidence>
<evidence type="ECO:0000259" key="3">
    <source>
        <dbReference type="PROSITE" id="PS50853"/>
    </source>
</evidence>
<dbReference type="SUPFAM" id="SSF49265">
    <property type="entry name" value="Fibronectin type III"/>
    <property type="match status" value="1"/>
</dbReference>
<comment type="caution">
    <text evidence="4">The sequence shown here is derived from an EMBL/GenBank/DDBJ whole genome shotgun (WGS) entry which is preliminary data.</text>
</comment>
<sequence length="594" mass="67417">MKICNYIKTKLQSMIFLLIIMFAMSASPTVLAFGIENNSDIQNNTSFEEMSQASPKTPKLLNMTFNGDPKTSRAFDWYTKKEITGTVLQVVESSKVINGNFPKEGVYNFNGNVSIVNTFMNKSDRDKKRYTKFASHKVIANNLTPGTKYSYRAGNGDADGWSEIGTFTTDAPNNQDFHFVVGSDSQGSSKEPFDLWKDTFAKSINTANPKFFILTGDLVDNGDLEEQWQWFLGTPQKEFANCPIVPVLGGHEVKDYDDDETTENENFYNHFNLPKNVGIGGKTHTGSVYAFEYGNALFMQLNSQFAGEVDDNGNIIKDDPEFRAQLDWMRNQVAKSDKKWKFVSFHKGPYSVGDNATLWEGNRMKFYRKYLIPVFDELGIDVAFVAHDHMYMRSYQMLNDTPLKNYGKYDVTNPKGTVYLMTNSVGNKFYTRTTEDEDGNPIPKDKLPVDYFSWIDTQPYKKMFVDVSVEENTLKLTSYTAAKDENAKVYDHYTITRNDSKPKNVEAAKCILSGNKVTISWKSLSDIAEPVRGFRIYEKNEKIKANWSSYIPAVKGQTDYSYIVNGIDPGKQYGFVIKAVGDRDNSEPTYVSSK</sequence>
<accession>A0AAW3W5A0</accession>